<feature type="compositionally biased region" description="Basic and acidic residues" evidence="1">
    <location>
        <begin position="1"/>
        <end position="15"/>
    </location>
</feature>
<proteinExistence type="predicted"/>
<evidence type="ECO:0000313" key="2">
    <source>
        <dbReference type="Proteomes" id="UP000095282"/>
    </source>
</evidence>
<sequence length="69" mass="8082">MWEVNKRLSRLKSDKQSSPLKIITPPPARPFFRLLFVLIECSTSSFLFNQSSPFVSLYTDSISRKRNKF</sequence>
<name>A0A1I7U0V9_9PELO</name>
<dbReference type="Proteomes" id="UP000095282">
    <property type="component" value="Unplaced"/>
</dbReference>
<dbReference type="AlphaFoldDB" id="A0A1I7U0V9"/>
<keyword evidence="2" id="KW-1185">Reference proteome</keyword>
<evidence type="ECO:0000313" key="3">
    <source>
        <dbReference type="WBParaSite" id="Csp11.Scaffold629.g13737.t1"/>
    </source>
</evidence>
<evidence type="ECO:0000256" key="1">
    <source>
        <dbReference type="SAM" id="MobiDB-lite"/>
    </source>
</evidence>
<organism evidence="2 3">
    <name type="scientific">Caenorhabditis tropicalis</name>
    <dbReference type="NCBI Taxonomy" id="1561998"/>
    <lineage>
        <taxon>Eukaryota</taxon>
        <taxon>Metazoa</taxon>
        <taxon>Ecdysozoa</taxon>
        <taxon>Nematoda</taxon>
        <taxon>Chromadorea</taxon>
        <taxon>Rhabditida</taxon>
        <taxon>Rhabditina</taxon>
        <taxon>Rhabditomorpha</taxon>
        <taxon>Rhabditoidea</taxon>
        <taxon>Rhabditidae</taxon>
        <taxon>Peloderinae</taxon>
        <taxon>Caenorhabditis</taxon>
    </lineage>
</organism>
<dbReference type="WBParaSite" id="Csp11.Scaffold629.g13737.t1">
    <property type="protein sequence ID" value="Csp11.Scaffold629.g13737.t1"/>
    <property type="gene ID" value="Csp11.Scaffold629.g13737"/>
</dbReference>
<reference evidence="3" key="1">
    <citation type="submission" date="2016-11" db="UniProtKB">
        <authorList>
            <consortium name="WormBaseParasite"/>
        </authorList>
    </citation>
    <scope>IDENTIFICATION</scope>
</reference>
<accession>A0A1I7U0V9</accession>
<feature type="region of interest" description="Disordered" evidence="1">
    <location>
        <begin position="1"/>
        <end position="22"/>
    </location>
</feature>
<protein>
    <submittedName>
        <fullName evidence="3">Uncharacterized protein</fullName>
    </submittedName>
</protein>